<name>A0A0M0K1I4_9EUKA</name>
<dbReference type="Proteomes" id="UP000037460">
    <property type="component" value="Unassembled WGS sequence"/>
</dbReference>
<reference evidence="4" key="1">
    <citation type="journal article" date="2015" name="PLoS Genet.">
        <title>Genome Sequence and Transcriptome Analyses of Chrysochromulina tobin: Metabolic Tools for Enhanced Algal Fitness in the Prominent Order Prymnesiales (Haptophyceae).</title>
        <authorList>
            <person name="Hovde B.T."/>
            <person name="Deodato C.R."/>
            <person name="Hunsperger H.M."/>
            <person name="Ryken S.A."/>
            <person name="Yost W."/>
            <person name="Jha R.K."/>
            <person name="Patterson J."/>
            <person name="Monnat R.J. Jr."/>
            <person name="Barlow S.B."/>
            <person name="Starkenburg S.R."/>
            <person name="Cattolico R.A."/>
        </authorList>
    </citation>
    <scope>NUCLEOTIDE SEQUENCE</scope>
    <source>
        <strain evidence="4">CCMP291</strain>
    </source>
</reference>
<dbReference type="EMBL" id="JWZX01001708">
    <property type="protein sequence ID" value="KOO32665.1"/>
    <property type="molecule type" value="Genomic_DNA"/>
</dbReference>
<dbReference type="OrthoDB" id="10253246at2759"/>
<evidence type="ECO:0000313" key="4">
    <source>
        <dbReference type="Proteomes" id="UP000037460"/>
    </source>
</evidence>
<evidence type="ECO:0000256" key="2">
    <source>
        <dbReference type="SAM" id="Phobius"/>
    </source>
</evidence>
<sequence length="287" mass="32389">MLYADKQALETDLKVSLLAIRERELELYADNCRHIGAQAALLAGFAYSALTFEVADVDSVCTIALAMKSSCSVMEMATFFGGVYQLVAYASMALNTLAIFRSLLSSMLGPGLALRGQDGAMDQAVEGLALEYRTTYTLFITAVVLYFLFIMMWITMDYDPDYGWKDASVHVLLAFTFLHFIWSTLSSVKRIWKKFRLPPECSVAGNFDPDGTAGTSIRQRSKEAIELDRLSVNKRWRDWPRRQYLYLTIATDEILGISSSTFEERYKKSAKEKVGKQDHSTHDTQTH</sequence>
<keyword evidence="4" id="KW-1185">Reference proteome</keyword>
<comment type="caution">
    <text evidence="3">The sequence shown here is derived from an EMBL/GenBank/DDBJ whole genome shotgun (WGS) entry which is preliminary data.</text>
</comment>
<keyword evidence="2" id="KW-0812">Transmembrane</keyword>
<organism evidence="3 4">
    <name type="scientific">Chrysochromulina tobinii</name>
    <dbReference type="NCBI Taxonomy" id="1460289"/>
    <lineage>
        <taxon>Eukaryota</taxon>
        <taxon>Haptista</taxon>
        <taxon>Haptophyta</taxon>
        <taxon>Prymnesiophyceae</taxon>
        <taxon>Prymnesiales</taxon>
        <taxon>Chrysochromulinaceae</taxon>
        <taxon>Chrysochromulina</taxon>
    </lineage>
</organism>
<proteinExistence type="predicted"/>
<keyword evidence="2" id="KW-0472">Membrane</keyword>
<dbReference type="AlphaFoldDB" id="A0A0M0K1I4"/>
<keyword evidence="2" id="KW-1133">Transmembrane helix</keyword>
<accession>A0A0M0K1I4</accession>
<evidence type="ECO:0000313" key="3">
    <source>
        <dbReference type="EMBL" id="KOO32665.1"/>
    </source>
</evidence>
<feature type="transmembrane region" description="Helical" evidence="2">
    <location>
        <begin position="77"/>
        <end position="100"/>
    </location>
</feature>
<protein>
    <submittedName>
        <fullName evidence="3">Uncharacterized protein</fullName>
    </submittedName>
</protein>
<evidence type="ECO:0000256" key="1">
    <source>
        <dbReference type="SAM" id="MobiDB-lite"/>
    </source>
</evidence>
<gene>
    <name evidence="3" type="ORF">Ctob_014762</name>
</gene>
<feature type="transmembrane region" description="Helical" evidence="2">
    <location>
        <begin position="167"/>
        <end position="188"/>
    </location>
</feature>
<feature type="transmembrane region" description="Helical" evidence="2">
    <location>
        <begin position="136"/>
        <end position="155"/>
    </location>
</feature>
<feature type="region of interest" description="Disordered" evidence="1">
    <location>
        <begin position="268"/>
        <end position="287"/>
    </location>
</feature>